<feature type="chain" id="PRO_5004740735" description="DUF4424 domain-containing protein" evidence="1">
    <location>
        <begin position="27"/>
        <end position="192"/>
    </location>
</feature>
<gene>
    <name evidence="2" type="ORF">W911_03345</name>
</gene>
<dbReference type="HOGENOM" id="CLU_1413455_0_0_5"/>
<evidence type="ECO:0000256" key="1">
    <source>
        <dbReference type="SAM" id="SignalP"/>
    </source>
</evidence>
<sequence length="192" mass="21403">MFFRLRVAVFALLALVAGDFSGQVRAQCRMNSPDTVISGITLTDSESAVRVVGADAELIENDHDLPHARFVSTNGAEELVLFAPYGANPDEYAEAEVRVAGTEALTLRDLPIETFTTGRGVALGMTIKEVEALFGRCVKSRQRSGNEVFIEYEIKNADRDPEIGRFSFPLYYAEYEFQRGKLVRFRFGFAYP</sequence>
<feature type="signal peptide" evidence="1">
    <location>
        <begin position="1"/>
        <end position="26"/>
    </location>
</feature>
<name>V5SIW9_9HYPH</name>
<proteinExistence type="predicted"/>
<evidence type="ECO:0000313" key="3">
    <source>
        <dbReference type="Proteomes" id="UP000018542"/>
    </source>
</evidence>
<organism evidence="2 3">
    <name type="scientific">Hyphomicrobium nitrativorans NL23</name>
    <dbReference type="NCBI Taxonomy" id="1029756"/>
    <lineage>
        <taxon>Bacteria</taxon>
        <taxon>Pseudomonadati</taxon>
        <taxon>Pseudomonadota</taxon>
        <taxon>Alphaproteobacteria</taxon>
        <taxon>Hyphomicrobiales</taxon>
        <taxon>Hyphomicrobiaceae</taxon>
        <taxon>Hyphomicrobium</taxon>
    </lineage>
</organism>
<protein>
    <recommendedName>
        <fullName evidence="4">DUF4424 domain-containing protein</fullName>
    </recommendedName>
</protein>
<evidence type="ECO:0008006" key="4">
    <source>
        <dbReference type="Google" id="ProtNLM"/>
    </source>
</evidence>
<dbReference type="EMBL" id="CP006912">
    <property type="protein sequence ID" value="AHB49879.1"/>
    <property type="molecule type" value="Genomic_DNA"/>
</dbReference>
<keyword evidence="3" id="KW-1185">Reference proteome</keyword>
<dbReference type="OrthoDB" id="7932650at2"/>
<accession>V5SIW9</accession>
<evidence type="ECO:0000313" key="2">
    <source>
        <dbReference type="EMBL" id="AHB49879.1"/>
    </source>
</evidence>
<dbReference type="RefSeq" id="WP_023786084.1">
    <property type="nucleotide sequence ID" value="NC_022997.1"/>
</dbReference>
<dbReference type="AlphaFoldDB" id="V5SIW9"/>
<reference evidence="2 3" key="1">
    <citation type="journal article" date="2014" name="Genome Announc.">
        <title>Complete Genome Sequence of Hyphomicrobium nitrativorans Strain NL23, a Denitrifying Bacterium Isolated from Biofilm of a Methanol-Fed Denitrification System Treating Seawater at the Montreal Biodome.</title>
        <authorList>
            <person name="Martineau C."/>
            <person name="Villeneuve C."/>
            <person name="Mauffrey F."/>
            <person name="Villemur R."/>
        </authorList>
    </citation>
    <scope>NUCLEOTIDE SEQUENCE [LARGE SCALE GENOMIC DNA]</scope>
    <source>
        <strain evidence="2">NL23</strain>
    </source>
</reference>
<dbReference type="STRING" id="1029756.W911_03345"/>
<dbReference type="KEGG" id="hni:W911_03345"/>
<keyword evidence="1" id="KW-0732">Signal</keyword>
<dbReference type="PATRIC" id="fig|1029756.8.peg.697"/>
<dbReference type="Proteomes" id="UP000018542">
    <property type="component" value="Chromosome"/>
</dbReference>